<protein>
    <submittedName>
        <fullName evidence="1">Uncharacterized protein</fullName>
    </submittedName>
</protein>
<comment type="caution">
    <text evidence="1">The sequence shown here is derived from an EMBL/GenBank/DDBJ whole genome shotgun (WGS) entry which is preliminary data.</text>
</comment>
<dbReference type="AlphaFoldDB" id="A0A8X6W0I8"/>
<name>A0A8X6W0I8_TRICX</name>
<evidence type="ECO:0000313" key="2">
    <source>
        <dbReference type="Proteomes" id="UP000887159"/>
    </source>
</evidence>
<proteinExistence type="predicted"/>
<organism evidence="1 2">
    <name type="scientific">Trichonephila clavipes</name>
    <name type="common">Golden silk orbweaver</name>
    <name type="synonym">Nephila clavipes</name>
    <dbReference type="NCBI Taxonomy" id="2585209"/>
    <lineage>
        <taxon>Eukaryota</taxon>
        <taxon>Metazoa</taxon>
        <taxon>Ecdysozoa</taxon>
        <taxon>Arthropoda</taxon>
        <taxon>Chelicerata</taxon>
        <taxon>Arachnida</taxon>
        <taxon>Araneae</taxon>
        <taxon>Araneomorphae</taxon>
        <taxon>Entelegynae</taxon>
        <taxon>Araneoidea</taxon>
        <taxon>Nephilidae</taxon>
        <taxon>Trichonephila</taxon>
    </lineage>
</organism>
<keyword evidence="2" id="KW-1185">Reference proteome</keyword>
<dbReference type="EMBL" id="BMAU01021372">
    <property type="protein sequence ID" value="GFY25716.1"/>
    <property type="molecule type" value="Genomic_DNA"/>
</dbReference>
<dbReference type="Proteomes" id="UP000887159">
    <property type="component" value="Unassembled WGS sequence"/>
</dbReference>
<accession>A0A8X6W0I8</accession>
<evidence type="ECO:0000313" key="1">
    <source>
        <dbReference type="EMBL" id="GFY25716.1"/>
    </source>
</evidence>
<sequence>MHGFIKLFRCSEHLEIATEKKHQPARVMCDGIINFRKQVACVKRKAVATKRLGRSSGVDGAEFCSKSTKVYESCRQ</sequence>
<reference evidence="1" key="1">
    <citation type="submission" date="2020-08" db="EMBL/GenBank/DDBJ databases">
        <title>Multicomponent nature underlies the extraordinary mechanical properties of spider dragline silk.</title>
        <authorList>
            <person name="Kono N."/>
            <person name="Nakamura H."/>
            <person name="Mori M."/>
            <person name="Yoshida Y."/>
            <person name="Ohtoshi R."/>
            <person name="Malay A.D."/>
            <person name="Moran D.A.P."/>
            <person name="Tomita M."/>
            <person name="Numata K."/>
            <person name="Arakawa K."/>
        </authorList>
    </citation>
    <scope>NUCLEOTIDE SEQUENCE</scope>
</reference>
<gene>
    <name evidence="1" type="ORF">TNCV_3060481</name>
</gene>